<evidence type="ECO:0000313" key="1">
    <source>
        <dbReference type="EMBL" id="RRT48164.1"/>
    </source>
</evidence>
<proteinExistence type="predicted"/>
<evidence type="ECO:0000313" key="2">
    <source>
        <dbReference type="Proteomes" id="UP000287651"/>
    </source>
</evidence>
<name>A0A444GB04_ENSVE</name>
<protein>
    <submittedName>
        <fullName evidence="1">Uncharacterized protein</fullName>
    </submittedName>
</protein>
<sequence length="65" mass="7795">MRRVYSMLYCMAKLISHLIRGLLYLLVLKNWSERCYEQIQRSDSLLLKFSVSCNFHLINKLNLNT</sequence>
<dbReference type="Proteomes" id="UP000287651">
    <property type="component" value="Unassembled WGS sequence"/>
</dbReference>
<reference evidence="1 2" key="1">
    <citation type="journal article" date="2014" name="Agronomy (Basel)">
        <title>A Draft Genome Sequence for Ensete ventricosum, the Drought-Tolerant Tree Against Hunger.</title>
        <authorList>
            <person name="Harrison J."/>
            <person name="Moore K.A."/>
            <person name="Paszkiewicz K."/>
            <person name="Jones T."/>
            <person name="Grant M."/>
            <person name="Ambacheew D."/>
            <person name="Muzemil S."/>
            <person name="Studholme D.J."/>
        </authorList>
    </citation>
    <scope>NUCLEOTIDE SEQUENCE [LARGE SCALE GENOMIC DNA]</scope>
</reference>
<dbReference type="EMBL" id="AMZH03014127">
    <property type="protein sequence ID" value="RRT48164.1"/>
    <property type="molecule type" value="Genomic_DNA"/>
</dbReference>
<dbReference type="AlphaFoldDB" id="A0A444GB04"/>
<comment type="caution">
    <text evidence="1">The sequence shown here is derived from an EMBL/GenBank/DDBJ whole genome shotgun (WGS) entry which is preliminary data.</text>
</comment>
<organism evidence="1 2">
    <name type="scientific">Ensete ventricosum</name>
    <name type="common">Abyssinian banana</name>
    <name type="synonym">Musa ensete</name>
    <dbReference type="NCBI Taxonomy" id="4639"/>
    <lineage>
        <taxon>Eukaryota</taxon>
        <taxon>Viridiplantae</taxon>
        <taxon>Streptophyta</taxon>
        <taxon>Embryophyta</taxon>
        <taxon>Tracheophyta</taxon>
        <taxon>Spermatophyta</taxon>
        <taxon>Magnoliopsida</taxon>
        <taxon>Liliopsida</taxon>
        <taxon>Zingiberales</taxon>
        <taxon>Musaceae</taxon>
        <taxon>Ensete</taxon>
    </lineage>
</organism>
<gene>
    <name evidence="1" type="ORF">B296_00053280</name>
</gene>
<accession>A0A444GB04</accession>